<organism evidence="1 2">
    <name type="scientific">Zafaria cholistanensis</name>
    <dbReference type="NCBI Taxonomy" id="1682741"/>
    <lineage>
        <taxon>Bacteria</taxon>
        <taxon>Bacillati</taxon>
        <taxon>Actinomycetota</taxon>
        <taxon>Actinomycetes</taxon>
        <taxon>Micrococcales</taxon>
        <taxon>Micrococcaceae</taxon>
        <taxon>Zafaria</taxon>
    </lineage>
</organism>
<dbReference type="EMBL" id="BKDJ01000016">
    <property type="protein sequence ID" value="GER24132.1"/>
    <property type="molecule type" value="Genomic_DNA"/>
</dbReference>
<dbReference type="SUPFAM" id="SSF46785">
    <property type="entry name" value="Winged helix' DNA-binding domain"/>
    <property type="match status" value="1"/>
</dbReference>
<gene>
    <name evidence="1" type="ORF">NCCP1664_26270</name>
</gene>
<evidence type="ECO:0000313" key="1">
    <source>
        <dbReference type="EMBL" id="GER24132.1"/>
    </source>
</evidence>
<protein>
    <submittedName>
        <fullName evidence="1">Uncharacterized protein</fullName>
    </submittedName>
</protein>
<sequence length="150" mass="16126">MPMNAQRPLGYWLKLVDSLISEQFTVALEEHGVTRRQWQLLNALAQGPATGGELTVALAPFFGEAVPEGEPSTPSEHLAELVESGWVAEEGHSFSLTERGAASLEKLTAIVDAMREESSAGVSAGDYATTVATLQRMAQNLGWRENTTSP</sequence>
<keyword evidence="2" id="KW-1185">Reference proteome</keyword>
<reference evidence="1 2" key="1">
    <citation type="submission" date="2019-09" db="EMBL/GenBank/DDBJ databases">
        <title>Arthrobacter zafarii sp. nov., a moderately thermotolerant and halotolerant actinobacterium isolated from Cholistan desert soil of Pakistan.</title>
        <authorList>
            <person name="Amin A."/>
            <person name="Ahmed I."/>
            <person name="Khalid N."/>
            <person name="Schumann P."/>
            <person name="Busse H.J."/>
            <person name="Khan I.U."/>
            <person name="Li S."/>
            <person name="Li W.J."/>
        </authorList>
    </citation>
    <scope>NUCLEOTIDE SEQUENCE [LARGE SCALE GENOMIC DNA]</scope>
    <source>
        <strain evidence="1 2">NCCP-1664</strain>
    </source>
</reference>
<dbReference type="InterPro" id="IPR036390">
    <property type="entry name" value="WH_DNA-bd_sf"/>
</dbReference>
<dbReference type="Proteomes" id="UP000325307">
    <property type="component" value="Unassembled WGS sequence"/>
</dbReference>
<accession>A0A5A7NUY1</accession>
<name>A0A5A7NUY1_9MICC</name>
<comment type="caution">
    <text evidence="1">The sequence shown here is derived from an EMBL/GenBank/DDBJ whole genome shotgun (WGS) entry which is preliminary data.</text>
</comment>
<dbReference type="AlphaFoldDB" id="A0A5A7NUY1"/>
<dbReference type="Gene3D" id="1.10.10.10">
    <property type="entry name" value="Winged helix-like DNA-binding domain superfamily/Winged helix DNA-binding domain"/>
    <property type="match status" value="1"/>
</dbReference>
<proteinExistence type="predicted"/>
<evidence type="ECO:0000313" key="2">
    <source>
        <dbReference type="Proteomes" id="UP000325307"/>
    </source>
</evidence>
<dbReference type="InterPro" id="IPR036388">
    <property type="entry name" value="WH-like_DNA-bd_sf"/>
</dbReference>